<protein>
    <submittedName>
        <fullName evidence="2">Uncharacterized protein</fullName>
    </submittedName>
</protein>
<reference evidence="2" key="1">
    <citation type="submission" date="2022-07" db="EMBL/GenBank/DDBJ databases">
        <title>Phylogenomic reconstructions and comparative analyses of Kickxellomycotina fungi.</title>
        <authorList>
            <person name="Reynolds N.K."/>
            <person name="Stajich J.E."/>
            <person name="Barry K."/>
            <person name="Grigoriev I.V."/>
            <person name="Crous P."/>
            <person name="Smith M.E."/>
        </authorList>
    </citation>
    <scope>NUCLEOTIDE SEQUENCE</scope>
    <source>
        <strain evidence="2">RSA 861</strain>
    </source>
</reference>
<keyword evidence="1" id="KW-0175">Coiled coil</keyword>
<gene>
    <name evidence="2" type="ORF">IWQ60_012295</name>
</gene>
<evidence type="ECO:0000256" key="1">
    <source>
        <dbReference type="SAM" id="Coils"/>
    </source>
</evidence>
<evidence type="ECO:0000313" key="2">
    <source>
        <dbReference type="EMBL" id="KAJ1905387.1"/>
    </source>
</evidence>
<keyword evidence="3" id="KW-1185">Reference proteome</keyword>
<dbReference type="AlphaFoldDB" id="A0A9W8DKR2"/>
<evidence type="ECO:0000313" key="3">
    <source>
        <dbReference type="Proteomes" id="UP001150569"/>
    </source>
</evidence>
<name>A0A9W8DKR2_9FUNG</name>
<feature type="coiled-coil region" evidence="1">
    <location>
        <begin position="4"/>
        <end position="59"/>
    </location>
</feature>
<dbReference type="Proteomes" id="UP001150569">
    <property type="component" value="Unassembled WGS sequence"/>
</dbReference>
<accession>A0A9W8DKR2</accession>
<comment type="caution">
    <text evidence="2">The sequence shown here is derived from an EMBL/GenBank/DDBJ whole genome shotgun (WGS) entry which is preliminary data.</text>
</comment>
<organism evidence="2 3">
    <name type="scientific">Tieghemiomyces parasiticus</name>
    <dbReference type="NCBI Taxonomy" id="78921"/>
    <lineage>
        <taxon>Eukaryota</taxon>
        <taxon>Fungi</taxon>
        <taxon>Fungi incertae sedis</taxon>
        <taxon>Zoopagomycota</taxon>
        <taxon>Kickxellomycotina</taxon>
        <taxon>Dimargaritomycetes</taxon>
        <taxon>Dimargaritales</taxon>
        <taxon>Dimargaritaceae</taxon>
        <taxon>Tieghemiomyces</taxon>
    </lineage>
</organism>
<sequence length="61" mass="7628">DEELQRLDQKVQRMRKHIEELEVVENDLQLSKRRCEREAEEQREHAQRLERELERIKARFA</sequence>
<proteinExistence type="predicted"/>
<dbReference type="EMBL" id="JANBPT010001747">
    <property type="protein sequence ID" value="KAJ1905387.1"/>
    <property type="molecule type" value="Genomic_DNA"/>
</dbReference>
<feature type="non-terminal residue" evidence="2">
    <location>
        <position position="1"/>
    </location>
</feature>